<evidence type="ECO:0000313" key="3">
    <source>
        <dbReference type="WBParaSite" id="maker-unitig_28827-snap-gene-0.1-mRNA-1"/>
    </source>
</evidence>
<accession>A0A1I8FC80</accession>
<sequence length="136" mass="13917">GRLTLCLTGPHVQLLISGAEPRQLGRLGSPSPATCPAGRPTPPPATSRALTWCSSASVRSACVASTPASAGWASSASYVSMATSSSLCRTPINRLPLTELKPAGNRLDSKSVPPALASSLAVLDLRDKAAWPGSRL</sequence>
<evidence type="ECO:0000313" key="2">
    <source>
        <dbReference type="Proteomes" id="UP000095280"/>
    </source>
</evidence>
<organism evidence="2 3">
    <name type="scientific">Macrostomum lignano</name>
    <dbReference type="NCBI Taxonomy" id="282301"/>
    <lineage>
        <taxon>Eukaryota</taxon>
        <taxon>Metazoa</taxon>
        <taxon>Spiralia</taxon>
        <taxon>Lophotrochozoa</taxon>
        <taxon>Platyhelminthes</taxon>
        <taxon>Rhabditophora</taxon>
        <taxon>Macrostomorpha</taxon>
        <taxon>Macrostomida</taxon>
        <taxon>Macrostomidae</taxon>
        <taxon>Macrostomum</taxon>
    </lineage>
</organism>
<keyword evidence="2" id="KW-1185">Reference proteome</keyword>
<protein>
    <submittedName>
        <fullName evidence="3">Rhodanese domain-containing protein</fullName>
    </submittedName>
</protein>
<proteinExistence type="predicted"/>
<name>A0A1I8FC80_9PLAT</name>
<feature type="region of interest" description="Disordered" evidence="1">
    <location>
        <begin position="22"/>
        <end position="48"/>
    </location>
</feature>
<reference evidence="3" key="1">
    <citation type="submission" date="2016-11" db="UniProtKB">
        <authorList>
            <consortium name="WormBaseParasite"/>
        </authorList>
    </citation>
    <scope>IDENTIFICATION</scope>
</reference>
<dbReference type="AlphaFoldDB" id="A0A1I8FC80"/>
<evidence type="ECO:0000256" key="1">
    <source>
        <dbReference type="SAM" id="MobiDB-lite"/>
    </source>
</evidence>
<dbReference type="WBParaSite" id="maker-unitig_28827-snap-gene-0.1-mRNA-1">
    <property type="protein sequence ID" value="maker-unitig_28827-snap-gene-0.1-mRNA-1"/>
    <property type="gene ID" value="maker-unitig_28827-snap-gene-0.1"/>
</dbReference>
<dbReference type="Proteomes" id="UP000095280">
    <property type="component" value="Unplaced"/>
</dbReference>